<dbReference type="Proteomes" id="UP000190675">
    <property type="component" value="Chromosome I"/>
</dbReference>
<dbReference type="InterPro" id="IPR002347">
    <property type="entry name" value="SDR_fam"/>
</dbReference>
<evidence type="ECO:0000313" key="3">
    <source>
        <dbReference type="Proteomes" id="UP000190675"/>
    </source>
</evidence>
<protein>
    <submittedName>
        <fullName evidence="2">3-hydroxybutyrate dehydrogenase</fullName>
    </submittedName>
</protein>
<dbReference type="Pfam" id="PF13561">
    <property type="entry name" value="adh_short_C2"/>
    <property type="match status" value="1"/>
</dbReference>
<accession>A0A1M5I745</accession>
<comment type="similarity">
    <text evidence="1">Belongs to the short-chain dehydrogenases/reductases (SDR) family.</text>
</comment>
<gene>
    <name evidence="2" type="ORF">SAMN05444169_1315</name>
</gene>
<dbReference type="FunFam" id="3.40.50.720:FF:000084">
    <property type="entry name" value="Short-chain dehydrogenase reductase"/>
    <property type="match status" value="1"/>
</dbReference>
<reference evidence="2 3" key="1">
    <citation type="submission" date="2016-11" db="EMBL/GenBank/DDBJ databases">
        <authorList>
            <person name="Jaros S."/>
            <person name="Januszkiewicz K."/>
            <person name="Wedrychowicz H."/>
        </authorList>
    </citation>
    <scope>NUCLEOTIDE SEQUENCE [LARGE SCALE GENOMIC DNA]</scope>
    <source>
        <strain evidence="2 3">GAS242</strain>
    </source>
</reference>
<dbReference type="PROSITE" id="PS00061">
    <property type="entry name" value="ADH_SHORT"/>
    <property type="match status" value="1"/>
</dbReference>
<dbReference type="PANTHER" id="PTHR42879:SF2">
    <property type="entry name" value="3-OXOACYL-[ACYL-CARRIER-PROTEIN] REDUCTASE FABG"/>
    <property type="match status" value="1"/>
</dbReference>
<proteinExistence type="inferred from homology"/>
<dbReference type="PANTHER" id="PTHR42879">
    <property type="entry name" value="3-OXOACYL-(ACYL-CARRIER-PROTEIN) REDUCTASE"/>
    <property type="match status" value="1"/>
</dbReference>
<sequence length="263" mass="27328">MMGAATRRSALVTGSSAGLGYAVAESLAAAGHDIVLHGLDSAEAVEPARAALQARHGTTVVYCKADLSELAGIERLMAVACEACGGPDIIVNNAVVRHFAPIEQFSAADWQRSLAVNLTAPFHIIRLALPAMRAADFGRIVNMSSHYGQRGAEGRVDYVTTKTGILGLTRAVALETAGTGITCNAVSPGTLSTPAILDRIDAMAAARGISREQATRDYMKQRQPSGRFVRLEDVGAAVAFLCGPAGRDITGTVIPIDGGWSAA</sequence>
<dbReference type="InterPro" id="IPR050259">
    <property type="entry name" value="SDR"/>
</dbReference>
<dbReference type="RefSeq" id="WP_244567840.1">
    <property type="nucleotide sequence ID" value="NZ_LT670818.1"/>
</dbReference>
<name>A0A1M5I745_9BRAD</name>
<evidence type="ECO:0000256" key="1">
    <source>
        <dbReference type="ARBA" id="ARBA00006484"/>
    </source>
</evidence>
<organism evidence="2 3">
    <name type="scientific">Bradyrhizobium erythrophlei</name>
    <dbReference type="NCBI Taxonomy" id="1437360"/>
    <lineage>
        <taxon>Bacteria</taxon>
        <taxon>Pseudomonadati</taxon>
        <taxon>Pseudomonadota</taxon>
        <taxon>Alphaproteobacteria</taxon>
        <taxon>Hyphomicrobiales</taxon>
        <taxon>Nitrobacteraceae</taxon>
        <taxon>Bradyrhizobium</taxon>
    </lineage>
</organism>
<evidence type="ECO:0000313" key="2">
    <source>
        <dbReference type="EMBL" id="SHG23760.1"/>
    </source>
</evidence>
<dbReference type="InterPro" id="IPR020904">
    <property type="entry name" value="Sc_DH/Rdtase_CS"/>
</dbReference>
<dbReference type="PRINTS" id="PR00081">
    <property type="entry name" value="GDHRDH"/>
</dbReference>
<dbReference type="EMBL" id="LT670818">
    <property type="protein sequence ID" value="SHG23760.1"/>
    <property type="molecule type" value="Genomic_DNA"/>
</dbReference>
<dbReference type="GO" id="GO:0032787">
    <property type="term" value="P:monocarboxylic acid metabolic process"/>
    <property type="evidence" value="ECO:0007669"/>
    <property type="project" value="UniProtKB-ARBA"/>
</dbReference>
<dbReference type="AlphaFoldDB" id="A0A1M5I745"/>
<dbReference type="InterPro" id="IPR036291">
    <property type="entry name" value="NAD(P)-bd_dom_sf"/>
</dbReference>
<dbReference type="PRINTS" id="PR00080">
    <property type="entry name" value="SDRFAMILY"/>
</dbReference>
<dbReference type="SUPFAM" id="SSF51735">
    <property type="entry name" value="NAD(P)-binding Rossmann-fold domains"/>
    <property type="match status" value="1"/>
</dbReference>
<dbReference type="Gene3D" id="3.40.50.720">
    <property type="entry name" value="NAD(P)-binding Rossmann-like Domain"/>
    <property type="match status" value="1"/>
</dbReference>